<evidence type="ECO:0000256" key="9">
    <source>
        <dbReference type="ARBA" id="ARBA00023237"/>
    </source>
</evidence>
<name>A0AAE3LKG2_9BACT</name>
<protein>
    <submittedName>
        <fullName evidence="15">TonB-dependent receptor</fullName>
    </submittedName>
</protein>
<dbReference type="PANTHER" id="PTHR30069">
    <property type="entry name" value="TONB-DEPENDENT OUTER MEMBRANE RECEPTOR"/>
    <property type="match status" value="1"/>
</dbReference>
<feature type="chain" id="PRO_5042200294" evidence="12">
    <location>
        <begin position="29"/>
        <end position="802"/>
    </location>
</feature>
<organism evidence="15 16">
    <name type="scientific">Haoranjiania flava</name>
    <dbReference type="NCBI Taxonomy" id="1856322"/>
    <lineage>
        <taxon>Bacteria</taxon>
        <taxon>Pseudomonadati</taxon>
        <taxon>Bacteroidota</taxon>
        <taxon>Chitinophagia</taxon>
        <taxon>Chitinophagales</taxon>
        <taxon>Chitinophagaceae</taxon>
        <taxon>Haoranjiania</taxon>
    </lineage>
</organism>
<evidence type="ECO:0000256" key="1">
    <source>
        <dbReference type="ARBA" id="ARBA00004571"/>
    </source>
</evidence>
<evidence type="ECO:0000259" key="13">
    <source>
        <dbReference type="Pfam" id="PF00593"/>
    </source>
</evidence>
<keyword evidence="3 10" id="KW-1134">Transmembrane beta strand</keyword>
<feature type="signal peptide" evidence="12">
    <location>
        <begin position="1"/>
        <end position="28"/>
    </location>
</feature>
<evidence type="ECO:0000256" key="4">
    <source>
        <dbReference type="ARBA" id="ARBA00022692"/>
    </source>
</evidence>
<evidence type="ECO:0000256" key="8">
    <source>
        <dbReference type="ARBA" id="ARBA00023170"/>
    </source>
</evidence>
<dbReference type="EMBL" id="JAOTPL010000009">
    <property type="protein sequence ID" value="MCU7694364.1"/>
    <property type="molecule type" value="Genomic_DNA"/>
</dbReference>
<feature type="domain" description="TonB-dependent receptor plug" evidence="14">
    <location>
        <begin position="135"/>
        <end position="232"/>
    </location>
</feature>
<proteinExistence type="inferred from homology"/>
<dbReference type="GO" id="GO:0009279">
    <property type="term" value="C:cell outer membrane"/>
    <property type="evidence" value="ECO:0007669"/>
    <property type="project" value="UniProtKB-SubCell"/>
</dbReference>
<feature type="domain" description="TonB-dependent receptor-like beta-barrel" evidence="13">
    <location>
        <begin position="370"/>
        <end position="771"/>
    </location>
</feature>
<dbReference type="InterPro" id="IPR036942">
    <property type="entry name" value="Beta-barrel_TonB_sf"/>
</dbReference>
<sequence>MLHICKMIASRNRLFVCLLSIFTLPALGYSQKTNPAITIVVADADNDTLIANAEVRSNFFKQRTNDQGAITIQQYRTGSFHVHAEADEYYPADKHFFIRDSSTTFRIELHPLKDTLHAIEITGYRAYGNNKTSTAVLLTDKELEKTRGSSLAGLLQTVPGISMIQTGATIAKPVINGMHSNRILILNNGVKLEGQQWGADHAPEVDPNIARNIVVVKGADAVRYGAEAMGGVILINPPKLPYGDPALHGEADLTGASNGRLYAAGMSLSSGIRRFPSFAWRLQGSGKKAGNIRSADYFLENTGIHELNFSAAAGIRKERFSIEVFGSFFSAETGIFKGAHIGDTTSLFARIRNEVPFEKGSFYYNIDAPRQRVFHELYKAQASYQLPDGSLLHALYAYQQNKRREYDLRRAGRDMLPSLDLRLNAQNADLSWEKRYAANWKSTLGINGFYKSNVNVPGTGVTPLIPNFVQMGSSVYAIQKLTKTNLEAEAGLRYDYQFLNSRGSRAFYKYVNEQGEEIPADQPGGNYIKQEGYYGGEKNFSNISAILGALFKLSPEWHISSNAGLAWRPPQVNELYSYGLHHGSASVERGDSALTSEKSYKWINTVYHYGQNLSFEISGYGQVIRDYIYLEPSMQYEQSIRGAFPVFQYRQTHAMFLGADLGATYRFSKAFTYELKASLVRAKDLTNKKYLHMIPADKLSNGITWNIGNSKSFKDNYFQIESVLTAKQNRYEPQSDFAPPPSGYHLVNIALGTRMPLGSGAIKLNAAVSNLFNTLYKEYLNRFRYYSHDIGRNIQLRMSYEF</sequence>
<evidence type="ECO:0000256" key="12">
    <source>
        <dbReference type="SAM" id="SignalP"/>
    </source>
</evidence>
<keyword evidence="9 10" id="KW-0998">Cell outer membrane</keyword>
<evidence type="ECO:0000256" key="10">
    <source>
        <dbReference type="PROSITE-ProRule" id="PRU01360"/>
    </source>
</evidence>
<comment type="similarity">
    <text evidence="10 11">Belongs to the TonB-dependent receptor family.</text>
</comment>
<keyword evidence="8 15" id="KW-0675">Receptor</keyword>
<evidence type="ECO:0000259" key="14">
    <source>
        <dbReference type="Pfam" id="PF07715"/>
    </source>
</evidence>
<keyword evidence="5 12" id="KW-0732">Signal</keyword>
<dbReference type="PANTHER" id="PTHR30069:SF29">
    <property type="entry name" value="HEMOGLOBIN AND HEMOGLOBIN-HAPTOGLOBIN-BINDING PROTEIN 1-RELATED"/>
    <property type="match status" value="1"/>
</dbReference>
<dbReference type="Gene3D" id="2.170.130.10">
    <property type="entry name" value="TonB-dependent receptor, plug domain"/>
    <property type="match status" value="1"/>
</dbReference>
<gene>
    <name evidence="15" type="ORF">OD355_07530</name>
</gene>
<dbReference type="SUPFAM" id="SSF56935">
    <property type="entry name" value="Porins"/>
    <property type="match status" value="1"/>
</dbReference>
<dbReference type="GO" id="GO:0044718">
    <property type="term" value="P:siderophore transmembrane transport"/>
    <property type="evidence" value="ECO:0007669"/>
    <property type="project" value="TreeGrafter"/>
</dbReference>
<evidence type="ECO:0000256" key="7">
    <source>
        <dbReference type="ARBA" id="ARBA00023136"/>
    </source>
</evidence>
<evidence type="ECO:0000313" key="15">
    <source>
        <dbReference type="EMBL" id="MCU7694364.1"/>
    </source>
</evidence>
<keyword evidence="4 10" id="KW-0812">Transmembrane</keyword>
<comment type="subcellular location">
    <subcellularLocation>
        <location evidence="1 10">Cell outer membrane</location>
        <topology evidence="1 10">Multi-pass membrane protein</topology>
    </subcellularLocation>
</comment>
<dbReference type="PROSITE" id="PS52016">
    <property type="entry name" value="TONB_DEPENDENT_REC_3"/>
    <property type="match status" value="1"/>
</dbReference>
<accession>A0AAE3LKG2</accession>
<keyword evidence="6 11" id="KW-0798">TonB box</keyword>
<dbReference type="InterPro" id="IPR000531">
    <property type="entry name" value="Beta-barrel_TonB"/>
</dbReference>
<dbReference type="RefSeq" id="WP_263037850.1">
    <property type="nucleotide sequence ID" value="NZ_JAOTPL010000009.1"/>
</dbReference>
<dbReference type="InterPro" id="IPR039426">
    <property type="entry name" value="TonB-dep_rcpt-like"/>
</dbReference>
<dbReference type="AlphaFoldDB" id="A0AAE3LKG2"/>
<evidence type="ECO:0000256" key="11">
    <source>
        <dbReference type="RuleBase" id="RU003357"/>
    </source>
</evidence>
<dbReference type="GO" id="GO:0015344">
    <property type="term" value="F:siderophore uptake transmembrane transporter activity"/>
    <property type="evidence" value="ECO:0007669"/>
    <property type="project" value="TreeGrafter"/>
</dbReference>
<evidence type="ECO:0000256" key="5">
    <source>
        <dbReference type="ARBA" id="ARBA00022729"/>
    </source>
</evidence>
<comment type="caution">
    <text evidence="15">The sequence shown here is derived from an EMBL/GenBank/DDBJ whole genome shotgun (WGS) entry which is preliminary data.</text>
</comment>
<dbReference type="Gene3D" id="2.40.170.20">
    <property type="entry name" value="TonB-dependent receptor, beta-barrel domain"/>
    <property type="match status" value="1"/>
</dbReference>
<dbReference type="InterPro" id="IPR037066">
    <property type="entry name" value="Plug_dom_sf"/>
</dbReference>
<dbReference type="Pfam" id="PF00593">
    <property type="entry name" value="TonB_dep_Rec_b-barrel"/>
    <property type="match status" value="1"/>
</dbReference>
<keyword evidence="7 10" id="KW-0472">Membrane</keyword>
<evidence type="ECO:0000313" key="16">
    <source>
        <dbReference type="Proteomes" id="UP001209317"/>
    </source>
</evidence>
<evidence type="ECO:0000256" key="2">
    <source>
        <dbReference type="ARBA" id="ARBA00022448"/>
    </source>
</evidence>
<keyword evidence="2 10" id="KW-0813">Transport</keyword>
<evidence type="ECO:0000256" key="6">
    <source>
        <dbReference type="ARBA" id="ARBA00023077"/>
    </source>
</evidence>
<dbReference type="Proteomes" id="UP001209317">
    <property type="component" value="Unassembled WGS sequence"/>
</dbReference>
<dbReference type="Pfam" id="PF07715">
    <property type="entry name" value="Plug"/>
    <property type="match status" value="1"/>
</dbReference>
<keyword evidence="16" id="KW-1185">Reference proteome</keyword>
<dbReference type="InterPro" id="IPR012910">
    <property type="entry name" value="Plug_dom"/>
</dbReference>
<evidence type="ECO:0000256" key="3">
    <source>
        <dbReference type="ARBA" id="ARBA00022452"/>
    </source>
</evidence>
<reference evidence="15" key="1">
    <citation type="submission" date="2022-10" db="EMBL/GenBank/DDBJ databases">
        <authorList>
            <person name="Kim H.S."/>
            <person name="Kim J.-S."/>
            <person name="Suh M.K."/>
            <person name="Eom M.K."/>
            <person name="Lee J.-S."/>
        </authorList>
    </citation>
    <scope>NUCLEOTIDE SEQUENCE</scope>
    <source>
        <strain evidence="15">LIP-5</strain>
    </source>
</reference>